<organism evidence="1 2">
    <name type="scientific">Manihot esculenta</name>
    <name type="common">Cassava</name>
    <name type="synonym">Jatropha manihot</name>
    <dbReference type="NCBI Taxonomy" id="3983"/>
    <lineage>
        <taxon>Eukaryota</taxon>
        <taxon>Viridiplantae</taxon>
        <taxon>Streptophyta</taxon>
        <taxon>Embryophyta</taxon>
        <taxon>Tracheophyta</taxon>
        <taxon>Spermatophyta</taxon>
        <taxon>Magnoliopsida</taxon>
        <taxon>eudicotyledons</taxon>
        <taxon>Gunneridae</taxon>
        <taxon>Pentapetalae</taxon>
        <taxon>rosids</taxon>
        <taxon>fabids</taxon>
        <taxon>Malpighiales</taxon>
        <taxon>Euphorbiaceae</taxon>
        <taxon>Crotonoideae</taxon>
        <taxon>Manihoteae</taxon>
        <taxon>Manihot</taxon>
    </lineage>
</organism>
<proteinExistence type="predicted"/>
<accession>A0ACB7G4E5</accession>
<gene>
    <name evidence="1" type="ORF">MANES_17G120501v8</name>
</gene>
<sequence length="168" mass="19588">MDQMEENESPDSRVHEDDYTQKFVFAVVATVAMTCLKSILVMLFVKQWRALLILNIVLLAIFFTSIRSSSSENQETRGNAEVNIQEQKRRKHCGWSAKAKAHKECNQEMSKRKRDAEEVKQTNRVDSEHQKLSKEELNERVEAFIAMFRQHLVSDARNCRNQFLSRPA</sequence>
<dbReference type="EMBL" id="CM004403">
    <property type="protein sequence ID" value="KAG8635142.1"/>
    <property type="molecule type" value="Genomic_DNA"/>
</dbReference>
<protein>
    <submittedName>
        <fullName evidence="1">Uncharacterized protein</fullName>
    </submittedName>
</protein>
<dbReference type="Proteomes" id="UP000091857">
    <property type="component" value="Chromosome 17"/>
</dbReference>
<keyword evidence="2" id="KW-1185">Reference proteome</keyword>
<comment type="caution">
    <text evidence="1">The sequence shown here is derived from an EMBL/GenBank/DDBJ whole genome shotgun (WGS) entry which is preliminary data.</text>
</comment>
<name>A0ACB7G4E5_MANES</name>
<evidence type="ECO:0000313" key="2">
    <source>
        <dbReference type="Proteomes" id="UP000091857"/>
    </source>
</evidence>
<evidence type="ECO:0000313" key="1">
    <source>
        <dbReference type="EMBL" id="KAG8635142.1"/>
    </source>
</evidence>
<reference evidence="2" key="1">
    <citation type="journal article" date="2016" name="Nat. Biotechnol.">
        <title>Sequencing wild and cultivated cassava and related species reveals extensive interspecific hybridization and genetic diversity.</title>
        <authorList>
            <person name="Bredeson J.V."/>
            <person name="Lyons J.B."/>
            <person name="Prochnik S.E."/>
            <person name="Wu G.A."/>
            <person name="Ha C.M."/>
            <person name="Edsinger-Gonzales E."/>
            <person name="Grimwood J."/>
            <person name="Schmutz J."/>
            <person name="Rabbi I.Y."/>
            <person name="Egesi C."/>
            <person name="Nauluvula P."/>
            <person name="Lebot V."/>
            <person name="Ndunguru J."/>
            <person name="Mkamilo G."/>
            <person name="Bart R.S."/>
            <person name="Setter T.L."/>
            <person name="Gleadow R.M."/>
            <person name="Kulakow P."/>
            <person name="Ferguson M.E."/>
            <person name="Rounsley S."/>
            <person name="Rokhsar D.S."/>
        </authorList>
    </citation>
    <scope>NUCLEOTIDE SEQUENCE [LARGE SCALE GENOMIC DNA]</scope>
    <source>
        <strain evidence="2">cv. AM560-2</strain>
    </source>
</reference>